<accession>A0AB33QI15</accession>
<dbReference type="EMBL" id="FQ312002">
    <property type="protein sequence ID" value="CBW15541.1"/>
    <property type="molecule type" value="Genomic_DNA"/>
</dbReference>
<dbReference type="RefSeq" id="WP_014065196.1">
    <property type="nucleotide sequence ID" value="NC_015964.1"/>
</dbReference>
<evidence type="ECO:0000313" key="2">
    <source>
        <dbReference type="Proteomes" id="UP000007052"/>
    </source>
</evidence>
<sequence>MPFDFRTSGWTGLDLGIFHEHIFFDDGTNIGFTTTGPFSETALK</sequence>
<gene>
    <name evidence="1" type="ordered locus">PARA_14400</name>
</gene>
<protein>
    <submittedName>
        <fullName evidence="1">Uncharacterized protein</fullName>
    </submittedName>
</protein>
<name>A0AB33QI15_HAEP3</name>
<dbReference type="KEGG" id="hpr:PARA_14400"/>
<organism evidence="1 2">
    <name type="scientific">Haemophilus parainfluenzae (strain T3T1)</name>
    <dbReference type="NCBI Taxonomy" id="862965"/>
    <lineage>
        <taxon>Bacteria</taxon>
        <taxon>Pseudomonadati</taxon>
        <taxon>Pseudomonadota</taxon>
        <taxon>Gammaproteobacteria</taxon>
        <taxon>Pasteurellales</taxon>
        <taxon>Pasteurellaceae</taxon>
        <taxon>Haemophilus</taxon>
    </lineage>
</organism>
<proteinExistence type="predicted"/>
<reference evidence="2" key="1">
    <citation type="submission" date="2010-07" db="EMBL/GenBank/DDBJ databases">
        <title>The genome sequence of Haemophilus parainfluenzae T3T1.</title>
        <authorList>
            <person name="Crook D."/>
            <person name="Hood D."/>
            <person name="Moxon R."/>
            <person name="Parkhill J."/>
            <person name="Aslett M."/>
            <person name="Bentley S.D."/>
        </authorList>
    </citation>
    <scope>NUCLEOTIDE SEQUENCE [LARGE SCALE GENOMIC DNA]</scope>
    <source>
        <strain evidence="2">T3T1</strain>
    </source>
</reference>
<dbReference type="Proteomes" id="UP000007052">
    <property type="component" value="Chromosome"/>
</dbReference>
<dbReference type="AlphaFoldDB" id="A0AB33QI15"/>
<evidence type="ECO:0000313" key="1">
    <source>
        <dbReference type="EMBL" id="CBW15541.1"/>
    </source>
</evidence>